<dbReference type="EMBL" id="CAUYUJ010001002">
    <property type="protein sequence ID" value="CAK0793612.1"/>
    <property type="molecule type" value="Genomic_DNA"/>
</dbReference>
<proteinExistence type="predicted"/>
<name>A0ABN9PPQ6_9DINO</name>
<dbReference type="Gene3D" id="3.40.50.300">
    <property type="entry name" value="P-loop containing nucleotide triphosphate hydrolases"/>
    <property type="match status" value="1"/>
</dbReference>
<dbReference type="Proteomes" id="UP001189429">
    <property type="component" value="Unassembled WGS sequence"/>
</dbReference>
<evidence type="ECO:0008006" key="4">
    <source>
        <dbReference type="Google" id="ProtNLM"/>
    </source>
</evidence>
<gene>
    <name evidence="2" type="ORF">PCOR1329_LOCUS3856</name>
</gene>
<sequence length="138" mass="14895">MALSSAKIEKWDAQYFRAVFKWAGYLQRAGNNDPNRLSYQVVEEIAALARQPLSSGSRACGIVYTLSRKETESVARSLTQAGVASRAYHAGLPPHTRRATFEAWMRGAFEPASEAGGGSASDLEAEGQQPSTCLLADV</sequence>
<dbReference type="InterPro" id="IPR027417">
    <property type="entry name" value="P-loop_NTPase"/>
</dbReference>
<protein>
    <recommendedName>
        <fullName evidence="4">RNA helicase</fullName>
    </recommendedName>
</protein>
<evidence type="ECO:0000313" key="3">
    <source>
        <dbReference type="Proteomes" id="UP001189429"/>
    </source>
</evidence>
<dbReference type="SUPFAM" id="SSF52540">
    <property type="entry name" value="P-loop containing nucleoside triphosphate hydrolases"/>
    <property type="match status" value="1"/>
</dbReference>
<organism evidence="2 3">
    <name type="scientific">Prorocentrum cordatum</name>
    <dbReference type="NCBI Taxonomy" id="2364126"/>
    <lineage>
        <taxon>Eukaryota</taxon>
        <taxon>Sar</taxon>
        <taxon>Alveolata</taxon>
        <taxon>Dinophyceae</taxon>
        <taxon>Prorocentrales</taxon>
        <taxon>Prorocentraceae</taxon>
        <taxon>Prorocentrum</taxon>
    </lineage>
</organism>
<reference evidence="2" key="1">
    <citation type="submission" date="2023-10" db="EMBL/GenBank/DDBJ databases">
        <authorList>
            <person name="Chen Y."/>
            <person name="Shah S."/>
            <person name="Dougan E. K."/>
            <person name="Thang M."/>
            <person name="Chan C."/>
        </authorList>
    </citation>
    <scope>NUCLEOTIDE SEQUENCE [LARGE SCALE GENOMIC DNA]</scope>
</reference>
<accession>A0ABN9PPQ6</accession>
<evidence type="ECO:0000256" key="1">
    <source>
        <dbReference type="SAM" id="MobiDB-lite"/>
    </source>
</evidence>
<comment type="caution">
    <text evidence="2">The sequence shown here is derived from an EMBL/GenBank/DDBJ whole genome shotgun (WGS) entry which is preliminary data.</text>
</comment>
<keyword evidence="3" id="KW-1185">Reference proteome</keyword>
<feature type="region of interest" description="Disordered" evidence="1">
    <location>
        <begin position="112"/>
        <end position="138"/>
    </location>
</feature>
<evidence type="ECO:0000313" key="2">
    <source>
        <dbReference type="EMBL" id="CAK0793612.1"/>
    </source>
</evidence>